<protein>
    <submittedName>
        <fullName evidence="2">T9SS type A sorting domain-containing protein</fullName>
    </submittedName>
</protein>
<sequence length="343" mass="38012">MKPLVLGLLVVGLCTAAPLSAQIVIDWTEIPHDVGTQWSVNIKYDVTVGLGSQGGPHIWNFTSQPMGTDTVNFRIVSKGTTPFADTFPNANLVYKSTEDIDTIYQYMELNPDDYGYCGLGFASTGSTYVIQYDPMDTIPLPLSYGDSRHYYSFYSLETGPDFLLTVEKHGFQSLDAYGTVTIPLGTFDCLRTCSFDTCATTIFFMGIPILSDTVTHINYSFLTENHSTLVCIASHPGETNPNYTWAMTLERLLNFSTGIEESDNRTLQSMDHELRAYPNPFTLYCNVATPGGSGNQIPTLRIYDLSGRLIETTESNTIGRNLRAGIYFVNADGYKSLKVLKLQ</sequence>
<proteinExistence type="predicted"/>
<dbReference type="InterPro" id="IPR026444">
    <property type="entry name" value="Secre_tail"/>
</dbReference>
<dbReference type="Proteomes" id="UP000315525">
    <property type="component" value="Unassembled WGS sequence"/>
</dbReference>
<dbReference type="AlphaFoldDB" id="A0A523UXE6"/>
<feature type="chain" id="PRO_5022064706" evidence="1">
    <location>
        <begin position="22"/>
        <end position="343"/>
    </location>
</feature>
<feature type="signal peptide" evidence="1">
    <location>
        <begin position="1"/>
        <end position="21"/>
    </location>
</feature>
<dbReference type="EMBL" id="SOJN01000029">
    <property type="protein sequence ID" value="TET47207.1"/>
    <property type="molecule type" value="Genomic_DNA"/>
</dbReference>
<evidence type="ECO:0000256" key="1">
    <source>
        <dbReference type="SAM" id="SignalP"/>
    </source>
</evidence>
<evidence type="ECO:0000313" key="3">
    <source>
        <dbReference type="Proteomes" id="UP000315525"/>
    </source>
</evidence>
<dbReference type="NCBIfam" id="TIGR04183">
    <property type="entry name" value="Por_Secre_tail"/>
    <property type="match status" value="1"/>
</dbReference>
<name>A0A523UXE6_UNCT6</name>
<keyword evidence="1" id="KW-0732">Signal</keyword>
<accession>A0A523UXE6</accession>
<reference evidence="2 3" key="1">
    <citation type="submission" date="2019-03" db="EMBL/GenBank/DDBJ databases">
        <title>Metabolic potential of uncultured bacteria and archaea associated with petroleum seepage in deep-sea sediments.</title>
        <authorList>
            <person name="Dong X."/>
            <person name="Hubert C."/>
        </authorList>
    </citation>
    <scope>NUCLEOTIDE SEQUENCE [LARGE SCALE GENOMIC DNA]</scope>
    <source>
        <strain evidence="2">E44_bin18</strain>
    </source>
</reference>
<gene>
    <name evidence="2" type="ORF">E3J62_02095</name>
</gene>
<organism evidence="2 3">
    <name type="scientific">candidate division TA06 bacterium</name>
    <dbReference type="NCBI Taxonomy" id="2250710"/>
    <lineage>
        <taxon>Bacteria</taxon>
        <taxon>Bacteria division TA06</taxon>
    </lineage>
</organism>
<comment type="caution">
    <text evidence="2">The sequence shown here is derived from an EMBL/GenBank/DDBJ whole genome shotgun (WGS) entry which is preliminary data.</text>
</comment>
<evidence type="ECO:0000313" key="2">
    <source>
        <dbReference type="EMBL" id="TET47207.1"/>
    </source>
</evidence>